<proteinExistence type="predicted"/>
<organism evidence="2 3">
    <name type="scientific">Deinococcus cavernae</name>
    <dbReference type="NCBI Taxonomy" id="2320857"/>
    <lineage>
        <taxon>Bacteria</taxon>
        <taxon>Thermotogati</taxon>
        <taxon>Deinococcota</taxon>
        <taxon>Deinococci</taxon>
        <taxon>Deinococcales</taxon>
        <taxon>Deinococcaceae</taxon>
        <taxon>Deinococcus</taxon>
    </lineage>
</organism>
<dbReference type="PROSITE" id="PS51257">
    <property type="entry name" value="PROKAR_LIPOPROTEIN"/>
    <property type="match status" value="1"/>
</dbReference>
<reference evidence="2 3" key="1">
    <citation type="submission" date="2018-09" db="EMBL/GenBank/DDBJ databases">
        <authorList>
            <person name="Zhu H."/>
        </authorList>
    </citation>
    <scope>NUCLEOTIDE SEQUENCE [LARGE SCALE GENOMIC DNA]</scope>
    <source>
        <strain evidence="2 3">K2S05-167</strain>
    </source>
</reference>
<feature type="signal peptide" evidence="1">
    <location>
        <begin position="1"/>
        <end position="19"/>
    </location>
</feature>
<sequence>MKRASLLLTGLLLVGCAPATVEQRDPWAASVALRQSSGHQIVSFASGKADALNGVITLSGINLAVNDPSCQPKAAQLVCTVGRVPAGSIYTLPARGVLVVEASYQRADGKTYSLATDGQ</sequence>
<comment type="caution">
    <text evidence="2">The sequence shown here is derived from an EMBL/GenBank/DDBJ whole genome shotgun (WGS) entry which is preliminary data.</text>
</comment>
<evidence type="ECO:0008006" key="4">
    <source>
        <dbReference type="Google" id="ProtNLM"/>
    </source>
</evidence>
<keyword evidence="3" id="KW-1185">Reference proteome</keyword>
<evidence type="ECO:0000313" key="2">
    <source>
        <dbReference type="EMBL" id="RJF74903.1"/>
    </source>
</evidence>
<keyword evidence="1" id="KW-0732">Signal</keyword>
<gene>
    <name evidence="2" type="ORF">D3875_02600</name>
</gene>
<evidence type="ECO:0000256" key="1">
    <source>
        <dbReference type="SAM" id="SignalP"/>
    </source>
</evidence>
<feature type="chain" id="PRO_5019316093" description="Lipoprotein" evidence="1">
    <location>
        <begin position="20"/>
        <end position="119"/>
    </location>
</feature>
<dbReference type="Proteomes" id="UP000286287">
    <property type="component" value="Unassembled WGS sequence"/>
</dbReference>
<evidence type="ECO:0000313" key="3">
    <source>
        <dbReference type="Proteomes" id="UP000286287"/>
    </source>
</evidence>
<protein>
    <recommendedName>
        <fullName evidence="4">Lipoprotein</fullName>
    </recommendedName>
</protein>
<name>A0A418VFM7_9DEIO</name>
<dbReference type="EMBL" id="QYUJ01000008">
    <property type="protein sequence ID" value="RJF74903.1"/>
    <property type="molecule type" value="Genomic_DNA"/>
</dbReference>
<accession>A0A418VFM7</accession>
<dbReference type="AlphaFoldDB" id="A0A418VFM7"/>
<dbReference type="RefSeq" id="WP_119760831.1">
    <property type="nucleotide sequence ID" value="NZ_QYUJ01000008.1"/>
</dbReference>